<reference evidence="13 14" key="1">
    <citation type="journal article" date="2020" name="Microorganisms">
        <title>Osmotic Adaptation and Compatible Solute Biosynthesis of Phototrophic Bacteria as Revealed from Genome Analyses.</title>
        <authorList>
            <person name="Imhoff J.F."/>
            <person name="Rahn T."/>
            <person name="Kunzel S."/>
            <person name="Keller A."/>
            <person name="Neulinger S.C."/>
        </authorList>
    </citation>
    <scope>NUCLEOTIDE SEQUENCE [LARGE SCALE GENOMIC DNA]</scope>
    <source>
        <strain evidence="13 14">DSM 9895</strain>
    </source>
</reference>
<keyword evidence="5 11" id="KW-1133">Transmembrane helix</keyword>
<dbReference type="SUPFAM" id="SSF51206">
    <property type="entry name" value="cAMP-binding domain-like"/>
    <property type="match status" value="1"/>
</dbReference>
<keyword evidence="6" id="KW-0915">Sodium</keyword>
<accession>A0ABS1DGB0</accession>
<evidence type="ECO:0000256" key="11">
    <source>
        <dbReference type="SAM" id="Phobius"/>
    </source>
</evidence>
<dbReference type="Gene3D" id="2.60.120.10">
    <property type="entry name" value="Jelly Rolls"/>
    <property type="match status" value="1"/>
</dbReference>
<feature type="transmembrane region" description="Helical" evidence="11">
    <location>
        <begin position="103"/>
        <end position="124"/>
    </location>
</feature>
<feature type="transmembrane region" description="Helical" evidence="11">
    <location>
        <begin position="243"/>
        <end position="269"/>
    </location>
</feature>
<dbReference type="PROSITE" id="PS50042">
    <property type="entry name" value="CNMP_BINDING_3"/>
    <property type="match status" value="1"/>
</dbReference>
<keyword evidence="8 11" id="KW-0472">Membrane</keyword>
<evidence type="ECO:0000256" key="3">
    <source>
        <dbReference type="ARBA" id="ARBA00022475"/>
    </source>
</evidence>
<protein>
    <recommendedName>
        <fullName evidence="12">Cyclic nucleotide-binding domain-containing protein</fullName>
    </recommendedName>
</protein>
<feature type="region of interest" description="Disordered" evidence="10">
    <location>
        <begin position="831"/>
        <end position="852"/>
    </location>
</feature>
<dbReference type="Pfam" id="PF00999">
    <property type="entry name" value="Na_H_Exchanger"/>
    <property type="match status" value="1"/>
</dbReference>
<gene>
    <name evidence="13" type="ORF">CKO28_13145</name>
</gene>
<feature type="transmembrane region" description="Helical" evidence="11">
    <location>
        <begin position="172"/>
        <end position="191"/>
    </location>
</feature>
<evidence type="ECO:0000256" key="4">
    <source>
        <dbReference type="ARBA" id="ARBA00022692"/>
    </source>
</evidence>
<dbReference type="RefSeq" id="WP_200341303.1">
    <property type="nucleotide sequence ID" value="NZ_NRRL01000035.1"/>
</dbReference>
<keyword evidence="9" id="KW-0739">Sodium transport</keyword>
<evidence type="ECO:0000256" key="1">
    <source>
        <dbReference type="ARBA" id="ARBA00004651"/>
    </source>
</evidence>
<feature type="transmembrane region" description="Helical" evidence="11">
    <location>
        <begin position="203"/>
        <end position="222"/>
    </location>
</feature>
<comment type="caution">
    <text evidence="13">The sequence shown here is derived from an EMBL/GenBank/DDBJ whole genome shotgun (WGS) entry which is preliminary data.</text>
</comment>
<dbReference type="PANTHER" id="PTHR10110">
    <property type="entry name" value="SODIUM/HYDROGEN EXCHANGER"/>
    <property type="match status" value="1"/>
</dbReference>
<keyword evidence="14" id="KW-1185">Reference proteome</keyword>
<proteinExistence type="predicted"/>
<dbReference type="EMBL" id="NRRL01000035">
    <property type="protein sequence ID" value="MBK1668977.1"/>
    <property type="molecule type" value="Genomic_DNA"/>
</dbReference>
<dbReference type="PANTHER" id="PTHR10110:SF86">
    <property type="entry name" value="SODIUM_HYDROGEN EXCHANGER 7"/>
    <property type="match status" value="1"/>
</dbReference>
<dbReference type="Proteomes" id="UP001296873">
    <property type="component" value="Unassembled WGS sequence"/>
</dbReference>
<evidence type="ECO:0000256" key="9">
    <source>
        <dbReference type="ARBA" id="ARBA00023201"/>
    </source>
</evidence>
<evidence type="ECO:0000256" key="6">
    <source>
        <dbReference type="ARBA" id="ARBA00023053"/>
    </source>
</evidence>
<dbReference type="InterPro" id="IPR006153">
    <property type="entry name" value="Cation/H_exchanger_TM"/>
</dbReference>
<dbReference type="Pfam" id="PF00027">
    <property type="entry name" value="cNMP_binding"/>
    <property type="match status" value="1"/>
</dbReference>
<keyword evidence="7" id="KW-0406">Ion transport</keyword>
<feature type="transmembrane region" description="Helical" evidence="11">
    <location>
        <begin position="362"/>
        <end position="381"/>
    </location>
</feature>
<evidence type="ECO:0000313" key="13">
    <source>
        <dbReference type="EMBL" id="MBK1668977.1"/>
    </source>
</evidence>
<evidence type="ECO:0000256" key="10">
    <source>
        <dbReference type="SAM" id="MobiDB-lite"/>
    </source>
</evidence>
<evidence type="ECO:0000256" key="2">
    <source>
        <dbReference type="ARBA" id="ARBA00022448"/>
    </source>
</evidence>
<feature type="transmembrane region" description="Helical" evidence="11">
    <location>
        <begin position="289"/>
        <end position="314"/>
    </location>
</feature>
<keyword evidence="4 11" id="KW-0812">Transmembrane</keyword>
<name>A0ABS1DGB0_9PROT</name>
<dbReference type="CDD" id="cd00038">
    <property type="entry name" value="CAP_ED"/>
    <property type="match status" value="1"/>
</dbReference>
<keyword evidence="3" id="KW-1003">Cell membrane</keyword>
<dbReference type="Gene3D" id="6.10.140.1330">
    <property type="match status" value="1"/>
</dbReference>
<feature type="transmembrane region" description="Helical" evidence="11">
    <location>
        <begin position="321"/>
        <end position="342"/>
    </location>
</feature>
<dbReference type="InterPro" id="IPR018422">
    <property type="entry name" value="Cation/H_exchanger_CPA1"/>
</dbReference>
<comment type="subcellular location">
    <subcellularLocation>
        <location evidence="1">Cell membrane</location>
        <topology evidence="1">Multi-pass membrane protein</topology>
    </subcellularLocation>
</comment>
<sequence length="852" mass="90796">MTVTAFIVVATSAVLALIALAVPAAKRVGVPLPVVVSVAGLTVGCLPLIFQIDTPTRFLDAYDAWIVEQIALDSQALLLLFLPPLLFEMALAVNVRRLMDDALIVLLMAVVAVVLATGLIGLSVWAFSSFSLVLCLLLGAAISTTDPSAVVSTFKEIGAPRRLLVILEGESLLNDAAAIALFTVLVALAGAEAAVSPGGVVLAFLYDVVMGAAAGIAAAWTVSRLYPLLGGSPVAETSMTVALAYGAYLLADVGLGASGVVAAVCAGLTTTVSGQVRMGPGNWRNVATVWSQIGFWANTLVLLIAAALAPALLITLHWSHALLLVAAFAGAFLARAAILFGLLPGFSLLGLAQPMTGGQKTLAWWGGVRGAVTLLLAFSLAEVTALPEADRTAVAGVACGFVFLTLLVNAASLSWLTRRLGLDRLSAGDLALREKVVAGTLEEIRQHVHELAAERAIDPQAAEDMRDVYEGQLRRTLEETQGVDIPFHKRLELGLTILCTQESQHFQDAFEAGAVGAAETRRLRTTAERIGDAARTGGRKGYQRAVDAAARVPRPLIAAALLQRAVGIDRPLRQQLGLRLTVLLETENALRDLERFVPNPLAQMIGEDAAANLGQLLAERRQMVRAQIRAIGEQYPVFTERLETLLLLRAAARRERAQYDQLHNAGVIGAELHGWLVRDLEARRRQLRRALPDLDPGLSPRALLDDVALLDPLDGDQKDRLVGYLTPRLVFPGDPPVRPDRPGRAGRQARSLCILASGVAERRDDHATVWLHPGDVVGTRALLGLADPVPAQVVAVSFCRVLLLTRRALRKLDRQEPEIAARLRAAARKQAFAKPAEAPDRGVGTPALVRSD</sequence>
<keyword evidence="2" id="KW-0813">Transport</keyword>
<dbReference type="InterPro" id="IPR014710">
    <property type="entry name" value="RmlC-like_jellyroll"/>
</dbReference>
<evidence type="ECO:0000256" key="7">
    <source>
        <dbReference type="ARBA" id="ARBA00023065"/>
    </source>
</evidence>
<evidence type="ECO:0000256" key="8">
    <source>
        <dbReference type="ARBA" id="ARBA00023136"/>
    </source>
</evidence>
<feature type="transmembrane region" description="Helical" evidence="11">
    <location>
        <begin position="70"/>
        <end position="91"/>
    </location>
</feature>
<feature type="transmembrane region" description="Helical" evidence="11">
    <location>
        <begin position="393"/>
        <end position="416"/>
    </location>
</feature>
<feature type="transmembrane region" description="Helical" evidence="11">
    <location>
        <begin position="6"/>
        <end position="25"/>
    </location>
</feature>
<evidence type="ECO:0000259" key="12">
    <source>
        <dbReference type="PROSITE" id="PS50042"/>
    </source>
</evidence>
<dbReference type="InterPro" id="IPR018490">
    <property type="entry name" value="cNMP-bd_dom_sf"/>
</dbReference>
<evidence type="ECO:0000313" key="14">
    <source>
        <dbReference type="Proteomes" id="UP001296873"/>
    </source>
</evidence>
<organism evidence="13 14">
    <name type="scientific">Rhodovibrio sodomensis</name>
    <dbReference type="NCBI Taxonomy" id="1088"/>
    <lineage>
        <taxon>Bacteria</taxon>
        <taxon>Pseudomonadati</taxon>
        <taxon>Pseudomonadota</taxon>
        <taxon>Alphaproteobacteria</taxon>
        <taxon>Rhodospirillales</taxon>
        <taxon>Rhodovibrionaceae</taxon>
        <taxon>Rhodovibrio</taxon>
    </lineage>
</organism>
<dbReference type="InterPro" id="IPR000595">
    <property type="entry name" value="cNMP-bd_dom"/>
</dbReference>
<feature type="domain" description="Cyclic nucleotide-binding" evidence="12">
    <location>
        <begin position="709"/>
        <end position="812"/>
    </location>
</feature>
<evidence type="ECO:0000256" key="5">
    <source>
        <dbReference type="ARBA" id="ARBA00022989"/>
    </source>
</evidence>
<feature type="transmembrane region" description="Helical" evidence="11">
    <location>
        <begin position="32"/>
        <end position="50"/>
    </location>
</feature>